<dbReference type="PANTHER" id="PTHR47723">
    <property type="entry name" value="OS05G0353850 PROTEIN"/>
    <property type="match status" value="1"/>
</dbReference>
<dbReference type="GO" id="GO:0003676">
    <property type="term" value="F:nucleic acid binding"/>
    <property type="evidence" value="ECO:0007669"/>
    <property type="project" value="InterPro"/>
</dbReference>
<dbReference type="SUPFAM" id="SSF53098">
    <property type="entry name" value="Ribonuclease H-like"/>
    <property type="match status" value="1"/>
</dbReference>
<dbReference type="InterPro" id="IPR002156">
    <property type="entry name" value="RNaseH_domain"/>
</dbReference>
<dbReference type="GO" id="GO:0004523">
    <property type="term" value="F:RNA-DNA hybrid ribonuclease activity"/>
    <property type="evidence" value="ECO:0007669"/>
    <property type="project" value="InterPro"/>
</dbReference>
<dbReference type="EMBL" id="JANJYJ010000005">
    <property type="protein sequence ID" value="KAK3212638.1"/>
    <property type="molecule type" value="Genomic_DNA"/>
</dbReference>
<sequence length="124" mass="13500">MGGVLRDSGGKVLCFFCWYLGIHDANTVEVHTIHKACSLCCTKEELKGRKITIVSDSKVAVSWINNAGIGSLKHIDFIFDIRGMLNEMGNTVVVFNSRASNSFADMLAKRGSTRTGDVVEWGGS</sequence>
<evidence type="ECO:0000259" key="1">
    <source>
        <dbReference type="Pfam" id="PF13456"/>
    </source>
</evidence>
<dbReference type="Proteomes" id="UP001281410">
    <property type="component" value="Unassembled WGS sequence"/>
</dbReference>
<protein>
    <recommendedName>
        <fullName evidence="1">RNase H type-1 domain-containing protein</fullName>
    </recommendedName>
</protein>
<dbReference type="PANTHER" id="PTHR47723:SF22">
    <property type="entry name" value="RNASE H TYPE-1 DOMAIN-CONTAINING PROTEIN"/>
    <property type="match status" value="1"/>
</dbReference>
<gene>
    <name evidence="2" type="ORF">Dsin_017344</name>
</gene>
<reference evidence="2" key="1">
    <citation type="journal article" date="2023" name="Plant J.">
        <title>Genome sequences and population genomics provide insights into the demographic history, inbreeding, and mutation load of two 'living fossil' tree species of Dipteronia.</title>
        <authorList>
            <person name="Feng Y."/>
            <person name="Comes H.P."/>
            <person name="Chen J."/>
            <person name="Zhu S."/>
            <person name="Lu R."/>
            <person name="Zhang X."/>
            <person name="Li P."/>
            <person name="Qiu J."/>
            <person name="Olsen K.M."/>
            <person name="Qiu Y."/>
        </authorList>
    </citation>
    <scope>NUCLEOTIDE SEQUENCE</scope>
    <source>
        <strain evidence="2">NBL</strain>
    </source>
</reference>
<dbReference type="AlphaFoldDB" id="A0AAE0AFS9"/>
<keyword evidence="3" id="KW-1185">Reference proteome</keyword>
<dbReference type="CDD" id="cd06222">
    <property type="entry name" value="RNase_H_like"/>
    <property type="match status" value="1"/>
</dbReference>
<feature type="domain" description="RNase H type-1" evidence="1">
    <location>
        <begin position="2"/>
        <end position="110"/>
    </location>
</feature>
<dbReference type="InterPro" id="IPR044730">
    <property type="entry name" value="RNase_H-like_dom_plant"/>
</dbReference>
<accession>A0AAE0AFS9</accession>
<dbReference type="Pfam" id="PF13456">
    <property type="entry name" value="RVT_3"/>
    <property type="match status" value="1"/>
</dbReference>
<dbReference type="InterPro" id="IPR012337">
    <property type="entry name" value="RNaseH-like_sf"/>
</dbReference>
<dbReference type="Gene3D" id="3.30.420.10">
    <property type="entry name" value="Ribonuclease H-like superfamily/Ribonuclease H"/>
    <property type="match status" value="1"/>
</dbReference>
<evidence type="ECO:0000313" key="3">
    <source>
        <dbReference type="Proteomes" id="UP001281410"/>
    </source>
</evidence>
<dbReference type="InterPro" id="IPR036397">
    <property type="entry name" value="RNaseH_sf"/>
</dbReference>
<dbReference type="InterPro" id="IPR053151">
    <property type="entry name" value="RNase_H-like"/>
</dbReference>
<organism evidence="2 3">
    <name type="scientific">Dipteronia sinensis</name>
    <dbReference type="NCBI Taxonomy" id="43782"/>
    <lineage>
        <taxon>Eukaryota</taxon>
        <taxon>Viridiplantae</taxon>
        <taxon>Streptophyta</taxon>
        <taxon>Embryophyta</taxon>
        <taxon>Tracheophyta</taxon>
        <taxon>Spermatophyta</taxon>
        <taxon>Magnoliopsida</taxon>
        <taxon>eudicotyledons</taxon>
        <taxon>Gunneridae</taxon>
        <taxon>Pentapetalae</taxon>
        <taxon>rosids</taxon>
        <taxon>malvids</taxon>
        <taxon>Sapindales</taxon>
        <taxon>Sapindaceae</taxon>
        <taxon>Hippocastanoideae</taxon>
        <taxon>Acereae</taxon>
        <taxon>Dipteronia</taxon>
    </lineage>
</organism>
<name>A0AAE0AFS9_9ROSI</name>
<comment type="caution">
    <text evidence="2">The sequence shown here is derived from an EMBL/GenBank/DDBJ whole genome shotgun (WGS) entry which is preliminary data.</text>
</comment>
<proteinExistence type="predicted"/>
<evidence type="ECO:0000313" key="2">
    <source>
        <dbReference type="EMBL" id="KAK3212638.1"/>
    </source>
</evidence>